<name>A0A369J3G7_HYPMA</name>
<protein>
    <submittedName>
        <fullName evidence="1">Uncharacterized protein</fullName>
    </submittedName>
</protein>
<dbReference type="Proteomes" id="UP000076154">
    <property type="component" value="Unassembled WGS sequence"/>
</dbReference>
<proteinExistence type="predicted"/>
<comment type="caution">
    <text evidence="1">The sequence shown here is derived from an EMBL/GenBank/DDBJ whole genome shotgun (WGS) entry which is preliminary data.</text>
</comment>
<keyword evidence="2" id="KW-1185">Reference proteome</keyword>
<reference evidence="1" key="1">
    <citation type="submission" date="2018-04" db="EMBL/GenBank/DDBJ databases">
        <title>Whole genome sequencing of Hypsizygus marmoreus.</title>
        <authorList>
            <person name="Choi I.-G."/>
            <person name="Min B."/>
            <person name="Kim J.-G."/>
            <person name="Kim S."/>
            <person name="Oh Y.-L."/>
            <person name="Kong W.-S."/>
            <person name="Park H."/>
            <person name="Jeong J."/>
            <person name="Song E.-S."/>
        </authorList>
    </citation>
    <scope>NUCLEOTIDE SEQUENCE [LARGE SCALE GENOMIC DNA]</scope>
    <source>
        <strain evidence="1">51987-8</strain>
    </source>
</reference>
<accession>A0A369J3G7</accession>
<evidence type="ECO:0000313" key="1">
    <source>
        <dbReference type="EMBL" id="RDB14925.1"/>
    </source>
</evidence>
<organism evidence="1 2">
    <name type="scientific">Hypsizygus marmoreus</name>
    <name type="common">White beech mushroom</name>
    <name type="synonym">Agaricus marmoreus</name>
    <dbReference type="NCBI Taxonomy" id="39966"/>
    <lineage>
        <taxon>Eukaryota</taxon>
        <taxon>Fungi</taxon>
        <taxon>Dikarya</taxon>
        <taxon>Basidiomycota</taxon>
        <taxon>Agaricomycotina</taxon>
        <taxon>Agaricomycetes</taxon>
        <taxon>Agaricomycetidae</taxon>
        <taxon>Agaricales</taxon>
        <taxon>Tricholomatineae</taxon>
        <taxon>Lyophyllaceae</taxon>
        <taxon>Hypsizygus</taxon>
    </lineage>
</organism>
<evidence type="ECO:0000313" key="2">
    <source>
        <dbReference type="Proteomes" id="UP000076154"/>
    </source>
</evidence>
<dbReference type="AlphaFoldDB" id="A0A369J3G7"/>
<sequence length="140" mass="14595">MTVFKLRALPLVPLPCPPSAAPSLVPLPCPPFWPVSPPLVSAFLTLPSDPRLGFVVIGGAPLARLVDCDWGPFTYAPRIVLGAAARSPVARSPAARSAIARSPIARSPIVSTKSRNYGVLCCSAIASLVSSKCPGSRVRL</sequence>
<dbReference type="EMBL" id="LUEZ02000095">
    <property type="protein sequence ID" value="RDB14925.1"/>
    <property type="molecule type" value="Genomic_DNA"/>
</dbReference>
<dbReference type="InParanoid" id="A0A369J3G7"/>
<gene>
    <name evidence="1" type="ORF">Hypma_016192</name>
</gene>